<keyword evidence="1" id="KW-0812">Transmembrane</keyword>
<evidence type="ECO:0000256" key="1">
    <source>
        <dbReference type="SAM" id="Phobius"/>
    </source>
</evidence>
<reference evidence="2 3" key="1">
    <citation type="submission" date="2019-04" db="EMBL/GenBank/DDBJ databases">
        <title>Friends and foes A comparative genomics studyof 23 Aspergillus species from section Flavi.</title>
        <authorList>
            <consortium name="DOE Joint Genome Institute"/>
            <person name="Kjaerbolling I."/>
            <person name="Vesth T."/>
            <person name="Frisvad J.C."/>
            <person name="Nybo J.L."/>
            <person name="Theobald S."/>
            <person name="Kildgaard S."/>
            <person name="Isbrandt T."/>
            <person name="Kuo A."/>
            <person name="Sato A."/>
            <person name="Lyhne E.K."/>
            <person name="Kogle M.E."/>
            <person name="Wiebenga A."/>
            <person name="Kun R.S."/>
            <person name="Lubbers R.J."/>
            <person name="Makela M.R."/>
            <person name="Barry K."/>
            <person name="Chovatia M."/>
            <person name="Clum A."/>
            <person name="Daum C."/>
            <person name="Haridas S."/>
            <person name="He G."/>
            <person name="LaButti K."/>
            <person name="Lipzen A."/>
            <person name="Mondo S."/>
            <person name="Riley R."/>
            <person name="Salamov A."/>
            <person name="Simmons B.A."/>
            <person name="Magnuson J.K."/>
            <person name="Henrissat B."/>
            <person name="Mortensen U.H."/>
            <person name="Larsen T.O."/>
            <person name="Devries R.P."/>
            <person name="Grigoriev I.V."/>
            <person name="Machida M."/>
            <person name="Baker S.E."/>
            <person name="Andersen M.R."/>
        </authorList>
    </citation>
    <scope>NUCLEOTIDE SEQUENCE [LARGE SCALE GENOMIC DNA]</scope>
    <source>
        <strain evidence="2 3">IBT 29228</strain>
    </source>
</reference>
<evidence type="ECO:0000313" key="3">
    <source>
        <dbReference type="Proteomes" id="UP000326198"/>
    </source>
</evidence>
<keyword evidence="3" id="KW-1185">Reference proteome</keyword>
<sequence length="66" mass="7246">MYVLIYWTGGLLCHVIVYVHLLVLSGSCPSPKAGWSPVGMIDMVTDRLVVSGYCPSHPMTLWLPSP</sequence>
<accession>A0A5N7AZE2</accession>
<keyword evidence="1" id="KW-0472">Membrane</keyword>
<name>A0A5N7AZE2_9EURO</name>
<evidence type="ECO:0000313" key="2">
    <source>
        <dbReference type="EMBL" id="KAE8375214.1"/>
    </source>
</evidence>
<protein>
    <submittedName>
        <fullName evidence="2">Uncharacterized protein</fullName>
    </submittedName>
</protein>
<proteinExistence type="predicted"/>
<feature type="transmembrane region" description="Helical" evidence="1">
    <location>
        <begin position="6"/>
        <end position="24"/>
    </location>
</feature>
<organism evidence="2 3">
    <name type="scientific">Aspergillus bertholletiae</name>
    <dbReference type="NCBI Taxonomy" id="1226010"/>
    <lineage>
        <taxon>Eukaryota</taxon>
        <taxon>Fungi</taxon>
        <taxon>Dikarya</taxon>
        <taxon>Ascomycota</taxon>
        <taxon>Pezizomycotina</taxon>
        <taxon>Eurotiomycetes</taxon>
        <taxon>Eurotiomycetidae</taxon>
        <taxon>Eurotiales</taxon>
        <taxon>Aspergillaceae</taxon>
        <taxon>Aspergillus</taxon>
        <taxon>Aspergillus subgen. Circumdati</taxon>
    </lineage>
</organism>
<gene>
    <name evidence="2" type="ORF">BDV26DRAFT_268282</name>
</gene>
<dbReference type="EMBL" id="ML736265">
    <property type="protein sequence ID" value="KAE8375214.1"/>
    <property type="molecule type" value="Genomic_DNA"/>
</dbReference>
<dbReference type="Proteomes" id="UP000326198">
    <property type="component" value="Unassembled WGS sequence"/>
</dbReference>
<dbReference type="AlphaFoldDB" id="A0A5N7AZE2"/>
<keyword evidence="1" id="KW-1133">Transmembrane helix</keyword>